<dbReference type="EMBL" id="JAUHQA010000001">
    <property type="protein sequence ID" value="MDN4481098.1"/>
    <property type="molecule type" value="Genomic_DNA"/>
</dbReference>
<evidence type="ECO:0000256" key="1">
    <source>
        <dbReference type="ARBA" id="ARBA00004141"/>
    </source>
</evidence>
<evidence type="ECO:0000256" key="5">
    <source>
        <dbReference type="SAM" id="Phobius"/>
    </source>
</evidence>
<keyword evidence="2 5" id="KW-0812">Transmembrane</keyword>
<evidence type="ECO:0000256" key="2">
    <source>
        <dbReference type="ARBA" id="ARBA00022692"/>
    </source>
</evidence>
<evidence type="ECO:0000256" key="4">
    <source>
        <dbReference type="ARBA" id="ARBA00023136"/>
    </source>
</evidence>
<evidence type="ECO:0000313" key="8">
    <source>
        <dbReference type="Proteomes" id="UP001172708"/>
    </source>
</evidence>
<comment type="caution">
    <text evidence="7">The sequence shown here is derived from an EMBL/GenBank/DDBJ whole genome shotgun (WGS) entry which is preliminary data.</text>
</comment>
<keyword evidence="4 5" id="KW-0472">Membrane</keyword>
<evidence type="ECO:0000256" key="3">
    <source>
        <dbReference type="ARBA" id="ARBA00022989"/>
    </source>
</evidence>
<evidence type="ECO:0000313" key="7">
    <source>
        <dbReference type="EMBL" id="MDN4481098.1"/>
    </source>
</evidence>
<gene>
    <name evidence="7" type="ORF">QQX02_09210</name>
</gene>
<dbReference type="Proteomes" id="UP001172708">
    <property type="component" value="Unassembled WGS sequence"/>
</dbReference>
<keyword evidence="3 5" id="KW-1133">Transmembrane helix</keyword>
<comment type="subcellular location">
    <subcellularLocation>
        <location evidence="1">Membrane</location>
        <topology evidence="1">Multi-pass membrane protein</topology>
    </subcellularLocation>
</comment>
<accession>A0ABT8GI33</accession>
<proteinExistence type="predicted"/>
<feature type="transmembrane region" description="Helical" evidence="5">
    <location>
        <begin position="16"/>
        <end position="35"/>
    </location>
</feature>
<dbReference type="RefSeq" id="WP_301142615.1">
    <property type="nucleotide sequence ID" value="NZ_JAUHQA010000001.1"/>
</dbReference>
<feature type="transmembrane region" description="Helical" evidence="5">
    <location>
        <begin position="65"/>
        <end position="83"/>
    </location>
</feature>
<feature type="domain" description="Integral membrane bound transporter" evidence="6">
    <location>
        <begin position="182"/>
        <end position="302"/>
    </location>
</feature>
<reference evidence="7" key="1">
    <citation type="submission" date="2023-06" db="EMBL/GenBank/DDBJ databases">
        <title>Egi l300058.</title>
        <authorList>
            <person name="Gao L."/>
            <person name="Fang B.-Z."/>
            <person name="Li W.-J."/>
        </authorList>
    </citation>
    <scope>NUCLEOTIDE SEQUENCE</scope>
    <source>
        <strain evidence="7">EGI L300058</strain>
    </source>
</reference>
<feature type="transmembrane region" description="Helical" evidence="5">
    <location>
        <begin position="89"/>
        <end position="119"/>
    </location>
</feature>
<evidence type="ECO:0000259" key="6">
    <source>
        <dbReference type="Pfam" id="PF13515"/>
    </source>
</evidence>
<name>A0ABT8GI33_9MICO</name>
<dbReference type="InterPro" id="IPR049453">
    <property type="entry name" value="Memb_transporter_dom"/>
</dbReference>
<feature type="transmembrane region" description="Helical" evidence="5">
    <location>
        <begin position="171"/>
        <end position="204"/>
    </location>
</feature>
<feature type="transmembrane region" description="Helical" evidence="5">
    <location>
        <begin position="239"/>
        <end position="256"/>
    </location>
</feature>
<protein>
    <submittedName>
        <fullName evidence="7">FUSC family protein</fullName>
    </submittedName>
</protein>
<feature type="transmembrane region" description="Helical" evidence="5">
    <location>
        <begin position="263"/>
        <end position="279"/>
    </location>
</feature>
<feature type="transmembrane region" description="Helical" evidence="5">
    <location>
        <begin position="131"/>
        <end position="151"/>
    </location>
</feature>
<organism evidence="7 8">
    <name type="scientific">Demequina muriae</name>
    <dbReference type="NCBI Taxonomy" id="3051664"/>
    <lineage>
        <taxon>Bacteria</taxon>
        <taxon>Bacillati</taxon>
        <taxon>Actinomycetota</taxon>
        <taxon>Actinomycetes</taxon>
        <taxon>Micrococcales</taxon>
        <taxon>Demequinaceae</taxon>
        <taxon>Demequina</taxon>
    </lineage>
</organism>
<keyword evidence="8" id="KW-1185">Reference proteome</keyword>
<dbReference type="Pfam" id="PF13515">
    <property type="entry name" value="FUSC_2"/>
    <property type="match status" value="1"/>
</dbReference>
<feature type="transmembrane region" description="Helical" evidence="5">
    <location>
        <begin position="291"/>
        <end position="311"/>
    </location>
</feature>
<sequence length="319" mass="31597">MADVHGVRRWVPPRPALAVAAFVVGIVMVIAATAWMVGGEGLAMSSALGAVSVIALAARRPSWPHLLWFGVVLAGCGAGAVATEDPRAVGALVALSVLAVTPIAVRYGPVVAIVPVVIADLAVGADRIDPGAALAGVLVGALVCAAAMRALPMPAAPAAGRAPSGMGAYLAILAFLAGITTGIIVAYDLPHGVWIVIALAMVWVPDAGETMPRARARIAGTVVGAAAGAVAATMLPVPAALAGAGVALLLSVALMFAGRRREFVASTAFAVVVVVSVGGGEGAWDAGFSRVWLTALGAAVAVGAGVVVARLEGSRQRRA</sequence>